<evidence type="ECO:0000313" key="2">
    <source>
        <dbReference type="EMBL" id="KAK3761785.1"/>
    </source>
</evidence>
<name>A0AAE0Z394_9GAST</name>
<keyword evidence="3" id="KW-1185">Reference proteome</keyword>
<evidence type="ECO:0000313" key="3">
    <source>
        <dbReference type="Proteomes" id="UP001283361"/>
    </source>
</evidence>
<evidence type="ECO:0000256" key="1">
    <source>
        <dbReference type="SAM" id="MobiDB-lite"/>
    </source>
</evidence>
<dbReference type="AlphaFoldDB" id="A0AAE0Z394"/>
<reference evidence="2" key="1">
    <citation type="journal article" date="2023" name="G3 (Bethesda)">
        <title>A reference genome for the long-term kleptoplast-retaining sea slug Elysia crispata morphotype clarki.</title>
        <authorList>
            <person name="Eastman K.E."/>
            <person name="Pendleton A.L."/>
            <person name="Shaikh M.A."/>
            <person name="Suttiyut T."/>
            <person name="Ogas R."/>
            <person name="Tomko P."/>
            <person name="Gavelis G."/>
            <person name="Widhalm J.R."/>
            <person name="Wisecaver J.H."/>
        </authorList>
    </citation>
    <scope>NUCLEOTIDE SEQUENCE</scope>
    <source>
        <strain evidence="2">ECLA1</strain>
    </source>
</reference>
<accession>A0AAE0Z394</accession>
<gene>
    <name evidence="2" type="ORF">RRG08_007566</name>
</gene>
<proteinExistence type="predicted"/>
<organism evidence="2 3">
    <name type="scientific">Elysia crispata</name>
    <name type="common">lettuce slug</name>
    <dbReference type="NCBI Taxonomy" id="231223"/>
    <lineage>
        <taxon>Eukaryota</taxon>
        <taxon>Metazoa</taxon>
        <taxon>Spiralia</taxon>
        <taxon>Lophotrochozoa</taxon>
        <taxon>Mollusca</taxon>
        <taxon>Gastropoda</taxon>
        <taxon>Heterobranchia</taxon>
        <taxon>Euthyneura</taxon>
        <taxon>Panpulmonata</taxon>
        <taxon>Sacoglossa</taxon>
        <taxon>Placobranchoidea</taxon>
        <taxon>Plakobranchidae</taxon>
        <taxon>Elysia</taxon>
    </lineage>
</organism>
<dbReference type="EMBL" id="JAWDGP010004837">
    <property type="protein sequence ID" value="KAK3761785.1"/>
    <property type="molecule type" value="Genomic_DNA"/>
</dbReference>
<dbReference type="Proteomes" id="UP001283361">
    <property type="component" value="Unassembled WGS sequence"/>
</dbReference>
<feature type="region of interest" description="Disordered" evidence="1">
    <location>
        <begin position="68"/>
        <end position="90"/>
    </location>
</feature>
<comment type="caution">
    <text evidence="2">The sequence shown here is derived from an EMBL/GenBank/DDBJ whole genome shotgun (WGS) entry which is preliminary data.</text>
</comment>
<protein>
    <submittedName>
        <fullName evidence="2">Uncharacterized protein</fullName>
    </submittedName>
</protein>
<sequence>MTCCYVLSSSVHTSHPSFVSGADPACPGPGMGELQLFGGKVFLRLFCSGSVYHRAHMLQQSAGDGDNTLLCPSHDANPDDDKINTKRGKR</sequence>